<dbReference type="NCBIfam" id="TIGR03704">
    <property type="entry name" value="PrmC_rel_meth"/>
    <property type="match status" value="1"/>
</dbReference>
<dbReference type="GO" id="GO:0032259">
    <property type="term" value="P:methylation"/>
    <property type="evidence" value="ECO:0007669"/>
    <property type="project" value="UniProtKB-KW"/>
</dbReference>
<gene>
    <name evidence="7" type="ORF">NOCA270062</name>
</gene>
<dbReference type="CDD" id="cd02440">
    <property type="entry name" value="AdoMet_MTases"/>
    <property type="match status" value="1"/>
</dbReference>
<sequence length="242" mass="25696">MFAEDEADVILEAAATPEELDAMVSRRVAGLPLEQVVGWAQFLDLRIVVEPGVFVPRRRTEAVATEALRLAGAHPVVLDLCCGSGALATVLAARLRDAEVWAADLHPAAVRCARRNLAAYGGHVVEGDLFEPLPHTLRGRVDVMVVNAPYVPTGAIALMPPEARDHEPRVTLDGGVDGLVLHRRIACQVGAWLGPGGRVLIETSTSQAEATSAALSDAGLDVRVVRDDDRDGTVAVGTLTRR</sequence>
<evidence type="ECO:0000259" key="6">
    <source>
        <dbReference type="Pfam" id="PF05175"/>
    </source>
</evidence>
<protein>
    <recommendedName>
        <fullName evidence="1">peptide chain release factor N(5)-glutamine methyltransferase</fullName>
        <ecNumber evidence="1">2.1.1.297</ecNumber>
    </recommendedName>
</protein>
<dbReference type="InterPro" id="IPR022446">
    <property type="entry name" value="MeTrfrase_put"/>
</dbReference>
<proteinExistence type="predicted"/>
<dbReference type="AlphaFoldDB" id="A0A2P2CDP2"/>
<feature type="domain" description="Methyltransferase small" evidence="6">
    <location>
        <begin position="46"/>
        <end position="151"/>
    </location>
</feature>
<name>A0A2P2CDP2_9ZZZZ</name>
<keyword evidence="4" id="KW-0949">S-adenosyl-L-methionine</keyword>
<dbReference type="PANTHER" id="PTHR18895:SF74">
    <property type="entry name" value="MTRF1L RELEASE FACTOR GLUTAMINE METHYLTRANSFERASE"/>
    <property type="match status" value="1"/>
</dbReference>
<dbReference type="Gene3D" id="3.40.50.150">
    <property type="entry name" value="Vaccinia Virus protein VP39"/>
    <property type="match status" value="1"/>
</dbReference>
<evidence type="ECO:0000256" key="1">
    <source>
        <dbReference type="ARBA" id="ARBA00012771"/>
    </source>
</evidence>
<reference evidence="7" key="1">
    <citation type="submission" date="2015-08" db="EMBL/GenBank/DDBJ databases">
        <authorList>
            <person name="Babu N.S."/>
            <person name="Beckwith C.J."/>
            <person name="Beseler K.G."/>
            <person name="Brison A."/>
            <person name="Carone J.V."/>
            <person name="Caskin T.P."/>
            <person name="Diamond M."/>
            <person name="Durham M.E."/>
            <person name="Foxe J.M."/>
            <person name="Go M."/>
            <person name="Henderson B.A."/>
            <person name="Jones I.B."/>
            <person name="McGettigan J.A."/>
            <person name="Micheletti S.J."/>
            <person name="Nasrallah M.E."/>
            <person name="Ortiz D."/>
            <person name="Piller C.R."/>
            <person name="Privatt S.R."/>
            <person name="Schneider S.L."/>
            <person name="Sharp S."/>
            <person name="Smith T.C."/>
            <person name="Stanton J.D."/>
            <person name="Ullery H.E."/>
            <person name="Wilson R.J."/>
            <person name="Serrano M.G."/>
            <person name="Buck G."/>
            <person name="Lee V."/>
            <person name="Wang Y."/>
            <person name="Carvalho R."/>
            <person name="Voegtly L."/>
            <person name="Shi R."/>
            <person name="Duckworth R."/>
            <person name="Johnson A."/>
            <person name="Loviza R."/>
            <person name="Walstead R."/>
            <person name="Shah Z."/>
            <person name="Kiflezghi M."/>
            <person name="Wade K."/>
            <person name="Ball S.L."/>
            <person name="Bradley K.W."/>
            <person name="Asai D.J."/>
            <person name="Bowman C.A."/>
            <person name="Russell D.A."/>
            <person name="Pope W.H."/>
            <person name="Jacobs-Sera D."/>
            <person name="Hendrix R.W."/>
            <person name="Hatfull G.F."/>
        </authorList>
    </citation>
    <scope>NUCLEOTIDE SEQUENCE</scope>
</reference>
<evidence type="ECO:0000313" key="7">
    <source>
        <dbReference type="EMBL" id="CUR60067.1"/>
    </source>
</evidence>
<dbReference type="GO" id="GO:0102559">
    <property type="term" value="F:peptide chain release factor N(5)-glutamine methyltransferase activity"/>
    <property type="evidence" value="ECO:0007669"/>
    <property type="project" value="UniProtKB-EC"/>
</dbReference>
<evidence type="ECO:0000256" key="4">
    <source>
        <dbReference type="ARBA" id="ARBA00022691"/>
    </source>
</evidence>
<dbReference type="Pfam" id="PF05175">
    <property type="entry name" value="MTS"/>
    <property type="match status" value="1"/>
</dbReference>
<dbReference type="InterPro" id="IPR007848">
    <property type="entry name" value="Small_mtfrase_dom"/>
</dbReference>
<dbReference type="InterPro" id="IPR029063">
    <property type="entry name" value="SAM-dependent_MTases_sf"/>
</dbReference>
<dbReference type="InterPro" id="IPR050320">
    <property type="entry name" value="N5-glutamine_MTase"/>
</dbReference>
<evidence type="ECO:0000256" key="2">
    <source>
        <dbReference type="ARBA" id="ARBA00022603"/>
    </source>
</evidence>
<accession>A0A2P2CDP2</accession>
<evidence type="ECO:0000256" key="5">
    <source>
        <dbReference type="ARBA" id="ARBA00048391"/>
    </source>
</evidence>
<evidence type="ECO:0000256" key="3">
    <source>
        <dbReference type="ARBA" id="ARBA00022679"/>
    </source>
</evidence>
<dbReference type="NCBIfam" id="TIGR00536">
    <property type="entry name" value="hemK_fam"/>
    <property type="match status" value="1"/>
</dbReference>
<dbReference type="InterPro" id="IPR004556">
    <property type="entry name" value="HemK-like"/>
</dbReference>
<dbReference type="EC" id="2.1.1.297" evidence="1"/>
<keyword evidence="2 7" id="KW-0489">Methyltransferase</keyword>
<comment type="catalytic activity">
    <reaction evidence="5">
        <text>L-glutaminyl-[peptide chain release factor] + S-adenosyl-L-methionine = N(5)-methyl-L-glutaminyl-[peptide chain release factor] + S-adenosyl-L-homocysteine + H(+)</text>
        <dbReference type="Rhea" id="RHEA:42896"/>
        <dbReference type="Rhea" id="RHEA-COMP:10271"/>
        <dbReference type="Rhea" id="RHEA-COMP:10272"/>
        <dbReference type="ChEBI" id="CHEBI:15378"/>
        <dbReference type="ChEBI" id="CHEBI:30011"/>
        <dbReference type="ChEBI" id="CHEBI:57856"/>
        <dbReference type="ChEBI" id="CHEBI:59789"/>
        <dbReference type="ChEBI" id="CHEBI:61891"/>
        <dbReference type="EC" id="2.1.1.297"/>
    </reaction>
</comment>
<dbReference type="SUPFAM" id="SSF53335">
    <property type="entry name" value="S-adenosyl-L-methionine-dependent methyltransferases"/>
    <property type="match status" value="1"/>
</dbReference>
<dbReference type="EMBL" id="CZKA01000067">
    <property type="protein sequence ID" value="CUR60067.1"/>
    <property type="molecule type" value="Genomic_DNA"/>
</dbReference>
<organism evidence="7">
    <name type="scientific">metagenome</name>
    <dbReference type="NCBI Taxonomy" id="256318"/>
    <lineage>
        <taxon>unclassified sequences</taxon>
        <taxon>metagenomes</taxon>
    </lineage>
</organism>
<keyword evidence="3" id="KW-0808">Transferase</keyword>
<dbReference type="PANTHER" id="PTHR18895">
    <property type="entry name" value="HEMK METHYLTRANSFERASE"/>
    <property type="match status" value="1"/>
</dbReference>